<evidence type="ECO:0000256" key="4">
    <source>
        <dbReference type="ARBA" id="ARBA00012513"/>
    </source>
</evidence>
<dbReference type="SMART" id="SM00090">
    <property type="entry name" value="RIO"/>
    <property type="match status" value="1"/>
</dbReference>
<name>A0A7S4S2M7_9STRA</name>
<dbReference type="GO" id="GO:0046872">
    <property type="term" value="F:metal ion binding"/>
    <property type="evidence" value="ECO:0007669"/>
    <property type="project" value="UniProtKB-KW"/>
</dbReference>
<evidence type="ECO:0000256" key="6">
    <source>
        <dbReference type="ARBA" id="ARBA00022490"/>
    </source>
</evidence>
<evidence type="ECO:0000256" key="2">
    <source>
        <dbReference type="ARBA" id="ARBA00004496"/>
    </source>
</evidence>
<proteinExistence type="inferred from homology"/>
<evidence type="ECO:0000256" key="10">
    <source>
        <dbReference type="ARBA" id="ARBA00022723"/>
    </source>
</evidence>
<comment type="subcellular location">
    <subcellularLocation>
        <location evidence="2">Cytoplasm</location>
    </subcellularLocation>
</comment>
<feature type="compositionally biased region" description="Basic and acidic residues" evidence="19">
    <location>
        <begin position="75"/>
        <end position="96"/>
    </location>
</feature>
<evidence type="ECO:0000256" key="15">
    <source>
        <dbReference type="ARBA" id="ARBA00022842"/>
    </source>
</evidence>
<dbReference type="EC" id="2.7.11.1" evidence="4"/>
<keyword evidence="15" id="KW-0460">Magnesium</keyword>
<sequence>MTVVSITSTTRHSVDITSTVASSASKNTKVVVVQGQFDDADEDDEGSSFLGQNQTSTNKNEGMITQKTTMVDAVTDDKSKVDSHQEEGEEDHYKEEEYYEEEEGDDDEYELDEYELRGMKGLSSTNVSNTNNSNNNTISASLGASRINLESRSVSSGSNTSHSVNNTIHKMQKMETSANRTSHTGRDDRATTETCLDPRTRLILFRLMAKGYLNNIDGCLSAGKEANVYYATAGSVPFPSTYEVKKMVQDKKKEEGEEEKEEKVTEYAVKIYKTSILVFKDRDKYVSGEYRWRKGYCKSNPRKMVKVWAEKEMRNYRRIYIANIPCPQPILLKAHVLLMEFLGNNGWPSPRLKDANLSSKRLIKAYIQTVLIMRRMYQRCKLVHGDLSEYNLLWHKSKVYVIDVSQSVEHDHPSALDFLRRDACNVNDYFRKVGNVVVLTTRQLFEFVVSANEDDDDAQQRKSREEIEEEEEIQLSNLMEQVQTSNMDLQKESESTRRDKQRQEDLDEAVFMSQFLPRSLNQVAEVDMDKIERGDVESTVANLVADMTGRTVNALNIIEEVSDAVVDDDEGKDEDNGGGKKDGGDCEVLNKAEKEMKKEDNDDDDDAPELVKVTSDMDMESSSDVDDNDSDDDDDNNEDEDEDSDTPYVKIAMTPEQVAQAKKEKRAAMKANKKAVKESASEKRQQKIKKKDKRRAIKKTKGNKKK</sequence>
<evidence type="ECO:0000256" key="11">
    <source>
        <dbReference type="ARBA" id="ARBA00022741"/>
    </source>
</evidence>
<keyword evidence="6" id="KW-0963">Cytoplasm</keyword>
<keyword evidence="8" id="KW-0723">Serine/threonine-protein kinase</keyword>
<feature type="compositionally biased region" description="Basic and acidic residues" evidence="19">
    <location>
        <begin position="675"/>
        <end position="685"/>
    </location>
</feature>
<evidence type="ECO:0000256" key="1">
    <source>
        <dbReference type="ARBA" id="ARBA00001946"/>
    </source>
</evidence>
<gene>
    <name evidence="21" type="ORF">DBRI00130_LOCUS28118</name>
</gene>
<evidence type="ECO:0000313" key="21">
    <source>
        <dbReference type="EMBL" id="CAE4632382.1"/>
    </source>
</evidence>
<dbReference type="GO" id="GO:0005737">
    <property type="term" value="C:cytoplasm"/>
    <property type="evidence" value="ECO:0007669"/>
    <property type="project" value="UniProtKB-SubCell"/>
</dbReference>
<evidence type="ECO:0000256" key="19">
    <source>
        <dbReference type="SAM" id="MobiDB-lite"/>
    </source>
</evidence>
<evidence type="ECO:0000256" key="3">
    <source>
        <dbReference type="ARBA" id="ARBA00009196"/>
    </source>
</evidence>
<dbReference type="AlphaFoldDB" id="A0A7S4S2M7"/>
<feature type="region of interest" description="Disordered" evidence="19">
    <location>
        <begin position="480"/>
        <end position="504"/>
    </location>
</feature>
<reference evidence="21" key="1">
    <citation type="submission" date="2021-01" db="EMBL/GenBank/DDBJ databases">
        <authorList>
            <person name="Corre E."/>
            <person name="Pelletier E."/>
            <person name="Niang G."/>
            <person name="Scheremetjew M."/>
            <person name="Finn R."/>
            <person name="Kale V."/>
            <person name="Holt S."/>
            <person name="Cochrane G."/>
            <person name="Meng A."/>
            <person name="Brown T."/>
            <person name="Cohen L."/>
        </authorList>
    </citation>
    <scope>NUCLEOTIDE SEQUENCE</scope>
    <source>
        <strain evidence="21">GSO104</strain>
    </source>
</reference>
<dbReference type="InterPro" id="IPR018934">
    <property type="entry name" value="RIO_dom"/>
</dbReference>
<dbReference type="GO" id="GO:0016787">
    <property type="term" value="F:hydrolase activity"/>
    <property type="evidence" value="ECO:0007669"/>
    <property type="project" value="UniProtKB-KW"/>
</dbReference>
<dbReference type="FunFam" id="3.30.200.20:FF:000148">
    <property type="entry name" value="Serine/threonine-protein kinase RIO1"/>
    <property type="match status" value="1"/>
</dbReference>
<dbReference type="GO" id="GO:0004674">
    <property type="term" value="F:protein serine/threonine kinase activity"/>
    <property type="evidence" value="ECO:0007669"/>
    <property type="project" value="UniProtKB-KW"/>
</dbReference>
<dbReference type="CDD" id="cd05147">
    <property type="entry name" value="RIO1_euk"/>
    <property type="match status" value="1"/>
</dbReference>
<comment type="similarity">
    <text evidence="3">Belongs to the protein kinase superfamily. RIO-type Ser/Thr kinase family.</text>
</comment>
<evidence type="ECO:0000256" key="14">
    <source>
        <dbReference type="ARBA" id="ARBA00022840"/>
    </source>
</evidence>
<dbReference type="Pfam" id="PF01163">
    <property type="entry name" value="RIO1"/>
    <property type="match status" value="1"/>
</dbReference>
<evidence type="ECO:0000256" key="13">
    <source>
        <dbReference type="ARBA" id="ARBA00022801"/>
    </source>
</evidence>
<dbReference type="Gene3D" id="3.30.200.20">
    <property type="entry name" value="Phosphorylase Kinase, domain 1"/>
    <property type="match status" value="1"/>
</dbReference>
<protein>
    <recommendedName>
        <fullName evidence="5">Serine/threonine-protein kinase RIO1</fullName>
        <ecNumber evidence="4">2.7.11.1</ecNumber>
    </recommendedName>
    <alternativeName>
        <fullName evidence="18">Serine/threonine-protein kinase rio1</fullName>
    </alternativeName>
</protein>
<organism evidence="21">
    <name type="scientific">Ditylum brightwellii</name>
    <dbReference type="NCBI Taxonomy" id="49249"/>
    <lineage>
        <taxon>Eukaryota</taxon>
        <taxon>Sar</taxon>
        <taxon>Stramenopiles</taxon>
        <taxon>Ochrophyta</taxon>
        <taxon>Bacillariophyta</taxon>
        <taxon>Mediophyceae</taxon>
        <taxon>Lithodesmiophycidae</taxon>
        <taxon>Lithodesmiales</taxon>
        <taxon>Lithodesmiaceae</taxon>
        <taxon>Ditylum</taxon>
    </lineage>
</organism>
<evidence type="ECO:0000256" key="18">
    <source>
        <dbReference type="ARBA" id="ARBA00068838"/>
    </source>
</evidence>
<feature type="region of interest" description="Disordered" evidence="19">
    <location>
        <begin position="74"/>
        <end position="108"/>
    </location>
</feature>
<evidence type="ECO:0000256" key="9">
    <source>
        <dbReference type="ARBA" id="ARBA00022679"/>
    </source>
</evidence>
<feature type="region of interest" description="Disordered" evidence="19">
    <location>
        <begin position="566"/>
        <end position="706"/>
    </location>
</feature>
<keyword evidence="7" id="KW-0690">Ribosome biogenesis</keyword>
<comment type="catalytic activity">
    <reaction evidence="16">
        <text>L-threonyl-[protein] + ATP = O-phospho-L-threonyl-[protein] + ADP + H(+)</text>
        <dbReference type="Rhea" id="RHEA:46608"/>
        <dbReference type="Rhea" id="RHEA-COMP:11060"/>
        <dbReference type="Rhea" id="RHEA-COMP:11605"/>
        <dbReference type="ChEBI" id="CHEBI:15378"/>
        <dbReference type="ChEBI" id="CHEBI:30013"/>
        <dbReference type="ChEBI" id="CHEBI:30616"/>
        <dbReference type="ChEBI" id="CHEBI:61977"/>
        <dbReference type="ChEBI" id="CHEBI:456216"/>
        <dbReference type="EC" id="2.7.11.1"/>
    </reaction>
</comment>
<feature type="compositionally biased region" description="Polar residues" evidence="19">
    <location>
        <begin position="49"/>
        <end position="59"/>
    </location>
</feature>
<keyword evidence="13" id="KW-0378">Hydrolase</keyword>
<dbReference type="GO" id="GO:0005524">
    <property type="term" value="F:ATP binding"/>
    <property type="evidence" value="ECO:0007669"/>
    <property type="project" value="UniProtKB-KW"/>
</dbReference>
<dbReference type="PROSITE" id="PS01245">
    <property type="entry name" value="RIO1"/>
    <property type="match status" value="1"/>
</dbReference>
<dbReference type="InterPro" id="IPR018935">
    <property type="entry name" value="RIO_kinase_CS"/>
</dbReference>
<dbReference type="InterPro" id="IPR000687">
    <property type="entry name" value="RIO_kinase"/>
</dbReference>
<dbReference type="GO" id="GO:0042254">
    <property type="term" value="P:ribosome biogenesis"/>
    <property type="evidence" value="ECO:0007669"/>
    <property type="project" value="UniProtKB-KW"/>
</dbReference>
<evidence type="ECO:0000256" key="7">
    <source>
        <dbReference type="ARBA" id="ARBA00022517"/>
    </source>
</evidence>
<evidence type="ECO:0000256" key="17">
    <source>
        <dbReference type="ARBA" id="ARBA00048679"/>
    </source>
</evidence>
<feature type="compositionally biased region" description="Basic residues" evidence="19">
    <location>
        <begin position="686"/>
        <end position="706"/>
    </location>
</feature>
<keyword evidence="11" id="KW-0547">Nucleotide-binding</keyword>
<feature type="compositionally biased region" description="Acidic residues" evidence="19">
    <location>
        <begin position="97"/>
        <end position="108"/>
    </location>
</feature>
<keyword evidence="10" id="KW-0479">Metal-binding</keyword>
<evidence type="ECO:0000259" key="20">
    <source>
        <dbReference type="SMART" id="SM00090"/>
    </source>
</evidence>
<keyword evidence="9" id="KW-0808">Transferase</keyword>
<feature type="domain" description="RIO kinase" evidence="20">
    <location>
        <begin position="185"/>
        <end position="450"/>
    </location>
</feature>
<feature type="region of interest" description="Disordered" evidence="19">
    <location>
        <begin position="39"/>
        <end position="59"/>
    </location>
</feature>
<evidence type="ECO:0000256" key="12">
    <source>
        <dbReference type="ARBA" id="ARBA00022777"/>
    </source>
</evidence>
<dbReference type="Gene3D" id="1.10.510.10">
    <property type="entry name" value="Transferase(Phosphotransferase) domain 1"/>
    <property type="match status" value="1"/>
</dbReference>
<dbReference type="SUPFAM" id="SSF56112">
    <property type="entry name" value="Protein kinase-like (PK-like)"/>
    <property type="match status" value="1"/>
</dbReference>
<dbReference type="InterPro" id="IPR011009">
    <property type="entry name" value="Kinase-like_dom_sf"/>
</dbReference>
<feature type="compositionally biased region" description="Acidic residues" evidence="19">
    <location>
        <begin position="617"/>
        <end position="645"/>
    </location>
</feature>
<evidence type="ECO:0000256" key="5">
    <source>
        <dbReference type="ARBA" id="ARBA00016038"/>
    </source>
</evidence>
<evidence type="ECO:0000256" key="16">
    <source>
        <dbReference type="ARBA" id="ARBA00047899"/>
    </source>
</evidence>
<comment type="catalytic activity">
    <reaction evidence="17">
        <text>L-seryl-[protein] + ATP = O-phospho-L-seryl-[protein] + ADP + H(+)</text>
        <dbReference type="Rhea" id="RHEA:17989"/>
        <dbReference type="Rhea" id="RHEA-COMP:9863"/>
        <dbReference type="Rhea" id="RHEA-COMP:11604"/>
        <dbReference type="ChEBI" id="CHEBI:15378"/>
        <dbReference type="ChEBI" id="CHEBI:29999"/>
        <dbReference type="ChEBI" id="CHEBI:30616"/>
        <dbReference type="ChEBI" id="CHEBI:83421"/>
        <dbReference type="ChEBI" id="CHEBI:456216"/>
        <dbReference type="EC" id="2.7.11.1"/>
    </reaction>
</comment>
<evidence type="ECO:0000256" key="8">
    <source>
        <dbReference type="ARBA" id="ARBA00022527"/>
    </source>
</evidence>
<comment type="cofactor">
    <cofactor evidence="1">
        <name>Mg(2+)</name>
        <dbReference type="ChEBI" id="CHEBI:18420"/>
    </cofactor>
</comment>
<feature type="compositionally biased region" description="Basic and acidic residues" evidence="19">
    <location>
        <begin position="489"/>
        <end position="504"/>
    </location>
</feature>
<dbReference type="EMBL" id="HBNS01035988">
    <property type="protein sequence ID" value="CAE4632382.1"/>
    <property type="molecule type" value="Transcribed_RNA"/>
</dbReference>
<accession>A0A7S4S2M7</accession>
<keyword evidence="12" id="KW-0418">Kinase</keyword>
<keyword evidence="14" id="KW-0067">ATP-binding</keyword>
<dbReference type="PANTHER" id="PTHR45723">
    <property type="entry name" value="SERINE/THREONINE-PROTEIN KINASE RIO1"/>
    <property type="match status" value="1"/>
</dbReference>
<dbReference type="InterPro" id="IPR051272">
    <property type="entry name" value="RIO-type_Ser/Thr_kinase"/>
</dbReference>
<feature type="compositionally biased region" description="Basic and acidic residues" evidence="19">
    <location>
        <begin position="574"/>
        <end position="600"/>
    </location>
</feature>